<dbReference type="SMART" id="SM00382">
    <property type="entry name" value="AAA"/>
    <property type="match status" value="1"/>
</dbReference>
<name>A0A839NEC7_9MICO</name>
<dbReference type="SUPFAM" id="SSF52540">
    <property type="entry name" value="P-loop containing nucleoside triphosphate hydrolases"/>
    <property type="match status" value="1"/>
</dbReference>
<keyword evidence="3" id="KW-0547">Nucleotide-binding</keyword>
<feature type="transmembrane region" description="Helical" evidence="7">
    <location>
        <begin position="128"/>
        <end position="146"/>
    </location>
</feature>
<sequence>MIRYHLQSIALVLRTSWGISRSATVVAFLEALGRVLQYLRPLFFGLIVAGLTTHELHLLVAGLTGFAFTESFGFVLGVCGVQARVGLNERIGHHFDSEVARISGTAPTLDHLQDPRYRDQMHALRERMGALGMAYNSLINAVNNLVAPVTTIIVAAGADLRLLLLLLIGAPASWWASCTMRWEQQAEDSSAAAGRRSKHFANLSVDPVAASELRIFGARGRLLRLLGQEADEWRKPFVRAEARGAAFSSVITLLYVVAAMAILVWMAHDALHGRVSPARFATGVLVVGQLRDVVGSLQSTVHFLGQTLRTVKRYRWLEEYGEHAAADHPGVAEAPAALRDGLTLEGVSFRYPGADREALHDVDLHLPAGEVVAVVGENGAGKSTLIGLLTGMYDVSGGRVLVDSTDLQELSLDDWRRHCAGAFQDHLKLELTAREAIGVGGLEDTAGRVARNERIETEPLAIPPDDRILRALDDAAASDVLAALPDGLDTHLGPSWPGGVDLSGGQWQRLAIGRAMVRQAPLLLVLDEPTSALDPATEHALFDRYAAAARETSRAGGVTLIVTHRFSTVASADRVVVLADGTVAEQGTHAELMAAGGHYAQLYGLQAAGYR</sequence>
<organism evidence="10 11">
    <name type="scientific">Flexivirga oryzae</name>
    <dbReference type="NCBI Taxonomy" id="1794944"/>
    <lineage>
        <taxon>Bacteria</taxon>
        <taxon>Bacillati</taxon>
        <taxon>Actinomycetota</taxon>
        <taxon>Actinomycetes</taxon>
        <taxon>Micrococcales</taxon>
        <taxon>Dermacoccaceae</taxon>
        <taxon>Flexivirga</taxon>
    </lineage>
</organism>
<evidence type="ECO:0000313" key="10">
    <source>
        <dbReference type="EMBL" id="MBB2893515.1"/>
    </source>
</evidence>
<dbReference type="PROSITE" id="PS50929">
    <property type="entry name" value="ABC_TM1F"/>
    <property type="match status" value="1"/>
</dbReference>
<keyword evidence="6 7" id="KW-0472">Membrane</keyword>
<evidence type="ECO:0000256" key="5">
    <source>
        <dbReference type="ARBA" id="ARBA00022989"/>
    </source>
</evidence>
<dbReference type="InterPro" id="IPR039421">
    <property type="entry name" value="Type_1_exporter"/>
</dbReference>
<evidence type="ECO:0000256" key="7">
    <source>
        <dbReference type="SAM" id="Phobius"/>
    </source>
</evidence>
<dbReference type="InterPro" id="IPR011527">
    <property type="entry name" value="ABC1_TM_dom"/>
</dbReference>
<dbReference type="InterPro" id="IPR027417">
    <property type="entry name" value="P-loop_NTPase"/>
</dbReference>
<comment type="subcellular location">
    <subcellularLocation>
        <location evidence="1">Cell membrane</location>
        <topology evidence="1">Multi-pass membrane protein</topology>
    </subcellularLocation>
</comment>
<dbReference type="InterPro" id="IPR036640">
    <property type="entry name" value="ABC1_TM_sf"/>
</dbReference>
<dbReference type="PROSITE" id="PS00211">
    <property type="entry name" value="ABC_TRANSPORTER_1"/>
    <property type="match status" value="1"/>
</dbReference>
<keyword evidence="11" id="KW-1185">Reference proteome</keyword>
<dbReference type="InterPro" id="IPR003439">
    <property type="entry name" value="ABC_transporter-like_ATP-bd"/>
</dbReference>
<evidence type="ECO:0000259" key="8">
    <source>
        <dbReference type="PROSITE" id="PS50893"/>
    </source>
</evidence>
<dbReference type="PROSITE" id="PS50893">
    <property type="entry name" value="ABC_TRANSPORTER_2"/>
    <property type="match status" value="1"/>
</dbReference>
<dbReference type="Proteomes" id="UP000559182">
    <property type="component" value="Unassembled WGS sequence"/>
</dbReference>
<evidence type="ECO:0000256" key="1">
    <source>
        <dbReference type="ARBA" id="ARBA00004651"/>
    </source>
</evidence>
<dbReference type="PANTHER" id="PTHR24221">
    <property type="entry name" value="ATP-BINDING CASSETTE SUB-FAMILY B"/>
    <property type="match status" value="1"/>
</dbReference>
<dbReference type="AlphaFoldDB" id="A0A839NEC7"/>
<evidence type="ECO:0000256" key="4">
    <source>
        <dbReference type="ARBA" id="ARBA00022840"/>
    </source>
</evidence>
<dbReference type="GO" id="GO:0005524">
    <property type="term" value="F:ATP binding"/>
    <property type="evidence" value="ECO:0007669"/>
    <property type="project" value="UniProtKB-KW"/>
</dbReference>
<dbReference type="SUPFAM" id="SSF90123">
    <property type="entry name" value="ABC transporter transmembrane region"/>
    <property type="match status" value="1"/>
</dbReference>
<keyword evidence="5 7" id="KW-1133">Transmembrane helix</keyword>
<evidence type="ECO:0000256" key="6">
    <source>
        <dbReference type="ARBA" id="ARBA00023136"/>
    </source>
</evidence>
<dbReference type="GO" id="GO:0034040">
    <property type="term" value="F:ATPase-coupled lipid transmembrane transporter activity"/>
    <property type="evidence" value="ECO:0007669"/>
    <property type="project" value="TreeGrafter"/>
</dbReference>
<protein>
    <submittedName>
        <fullName evidence="10">ATP-binding cassette subfamily B protein</fullName>
    </submittedName>
</protein>
<evidence type="ECO:0000256" key="3">
    <source>
        <dbReference type="ARBA" id="ARBA00022741"/>
    </source>
</evidence>
<dbReference type="InterPro" id="IPR003593">
    <property type="entry name" value="AAA+_ATPase"/>
</dbReference>
<comment type="caution">
    <text evidence="10">The sequence shown here is derived from an EMBL/GenBank/DDBJ whole genome shotgun (WGS) entry which is preliminary data.</text>
</comment>
<dbReference type="InterPro" id="IPR017871">
    <property type="entry name" value="ABC_transporter-like_CS"/>
</dbReference>
<dbReference type="GO" id="GO:0016887">
    <property type="term" value="F:ATP hydrolysis activity"/>
    <property type="evidence" value="ECO:0007669"/>
    <property type="project" value="InterPro"/>
</dbReference>
<dbReference type="GO" id="GO:0140359">
    <property type="term" value="F:ABC-type transporter activity"/>
    <property type="evidence" value="ECO:0007669"/>
    <property type="project" value="InterPro"/>
</dbReference>
<proteinExistence type="predicted"/>
<dbReference type="PANTHER" id="PTHR24221:SF654">
    <property type="entry name" value="ATP-BINDING CASSETTE SUB-FAMILY B MEMBER 6"/>
    <property type="match status" value="1"/>
</dbReference>
<feature type="domain" description="ABC transmembrane type-1" evidence="9">
    <location>
        <begin position="128"/>
        <end position="306"/>
    </location>
</feature>
<dbReference type="Gene3D" id="1.20.1560.10">
    <property type="entry name" value="ABC transporter type 1, transmembrane domain"/>
    <property type="match status" value="1"/>
</dbReference>
<evidence type="ECO:0000256" key="2">
    <source>
        <dbReference type="ARBA" id="ARBA00022692"/>
    </source>
</evidence>
<feature type="domain" description="ABC transporter" evidence="8">
    <location>
        <begin position="342"/>
        <end position="605"/>
    </location>
</feature>
<dbReference type="RefSeq" id="WP_183321958.1">
    <property type="nucleotide sequence ID" value="NZ_JACHVQ010000003.1"/>
</dbReference>
<keyword evidence="2 7" id="KW-0812">Transmembrane</keyword>
<keyword evidence="4 10" id="KW-0067">ATP-binding</keyword>
<evidence type="ECO:0000259" key="9">
    <source>
        <dbReference type="PROSITE" id="PS50929"/>
    </source>
</evidence>
<dbReference type="GO" id="GO:0005886">
    <property type="term" value="C:plasma membrane"/>
    <property type="evidence" value="ECO:0007669"/>
    <property type="project" value="UniProtKB-SubCell"/>
</dbReference>
<evidence type="ECO:0000313" key="11">
    <source>
        <dbReference type="Proteomes" id="UP000559182"/>
    </source>
</evidence>
<gene>
    <name evidence="10" type="ORF">FHU39_003546</name>
</gene>
<accession>A0A839NEC7</accession>
<dbReference type="Gene3D" id="3.40.50.300">
    <property type="entry name" value="P-loop containing nucleotide triphosphate hydrolases"/>
    <property type="match status" value="1"/>
</dbReference>
<feature type="transmembrane region" description="Helical" evidence="7">
    <location>
        <begin position="152"/>
        <end position="176"/>
    </location>
</feature>
<dbReference type="EMBL" id="JACHVQ010000003">
    <property type="protein sequence ID" value="MBB2893515.1"/>
    <property type="molecule type" value="Genomic_DNA"/>
</dbReference>
<reference evidence="10 11" key="1">
    <citation type="submission" date="2020-08" db="EMBL/GenBank/DDBJ databases">
        <title>Sequencing the genomes of 1000 actinobacteria strains.</title>
        <authorList>
            <person name="Klenk H.-P."/>
        </authorList>
    </citation>
    <scope>NUCLEOTIDE SEQUENCE [LARGE SCALE GENOMIC DNA]</scope>
    <source>
        <strain evidence="10 11">DSM 105369</strain>
    </source>
</reference>
<feature type="transmembrane region" description="Helical" evidence="7">
    <location>
        <begin position="244"/>
        <end position="267"/>
    </location>
</feature>
<dbReference type="Pfam" id="PF00005">
    <property type="entry name" value="ABC_tran"/>
    <property type="match status" value="1"/>
</dbReference>